<evidence type="ECO:0000313" key="1">
    <source>
        <dbReference type="EMBL" id="QHV62011.1"/>
    </source>
</evidence>
<sequence>MPDDLRQAVDDALTANASLKDVQAILADGGVKLSLQSISEYYKLHLLPRIWAAEDHNAAQLAKIKRGNVTKATHAAVLQTCYEVITRPGKKSAADLQRLYGMVLAGQKAQMEAQRLKLDIDKWQMMAAQALLDKATSPDVQAIVGGHESNESKLAKLRDLLFGPKKTITPEFVDVPAS</sequence>
<dbReference type="EMBL" id="CP029701">
    <property type="protein sequence ID" value="QHV62011.1"/>
    <property type="molecule type" value="Genomic_DNA"/>
</dbReference>
<proteinExistence type="predicted"/>
<gene>
    <name evidence="1" type="ORF">DMI76_00845</name>
</gene>
<name>A0AAE6T883_9BACT</name>
<dbReference type="Proteomes" id="UP000642553">
    <property type="component" value="Chromosome"/>
</dbReference>
<organism evidence="1 2">
    <name type="scientific">Akkermansia massiliensis</name>
    <dbReference type="NCBI Taxonomy" id="2927224"/>
    <lineage>
        <taxon>Bacteria</taxon>
        <taxon>Pseudomonadati</taxon>
        <taxon>Verrucomicrobiota</taxon>
        <taxon>Verrucomicrobiia</taxon>
        <taxon>Verrucomicrobiales</taxon>
        <taxon>Akkermansiaceae</taxon>
        <taxon>Akkermansia</taxon>
    </lineage>
</organism>
<accession>A0AAE6T883</accession>
<dbReference type="AlphaFoldDB" id="A0AAE6T883"/>
<reference evidence="1" key="1">
    <citation type="submission" date="2018-05" db="EMBL/GenBank/DDBJ databases">
        <title>Complete genome sequnece of Akkermansia muciniphila EB-AMDK-40.</title>
        <authorList>
            <person name="Nam Y.-D."/>
            <person name="Chung W.-H."/>
            <person name="Park Y.S."/>
            <person name="Kang J."/>
        </authorList>
    </citation>
    <scope>NUCLEOTIDE SEQUENCE</scope>
    <source>
        <strain evidence="1">EB-AMDK-40</strain>
    </source>
</reference>
<protein>
    <submittedName>
        <fullName evidence="1">Uncharacterized protein</fullName>
    </submittedName>
</protein>
<evidence type="ECO:0000313" key="2">
    <source>
        <dbReference type="Proteomes" id="UP000642553"/>
    </source>
</evidence>